<evidence type="ECO:0000313" key="2">
    <source>
        <dbReference type="EMBL" id="MDQ0216360.1"/>
    </source>
</evidence>
<evidence type="ECO:0000313" key="3">
    <source>
        <dbReference type="Proteomes" id="UP001237207"/>
    </source>
</evidence>
<comment type="caution">
    <text evidence="2">The sequence shown here is derived from an EMBL/GenBank/DDBJ whole genome shotgun (WGS) entry which is preliminary data.</text>
</comment>
<dbReference type="EMBL" id="JAUSUC010000045">
    <property type="protein sequence ID" value="MDQ0216360.1"/>
    <property type="molecule type" value="Genomic_DNA"/>
</dbReference>
<dbReference type="AlphaFoldDB" id="A0AAJ1WK47"/>
<gene>
    <name evidence="2" type="ORF">J2S13_002818</name>
</gene>
<keyword evidence="3" id="KW-1185">Reference proteome</keyword>
<protein>
    <submittedName>
        <fullName evidence="2">Polyferredoxin</fullName>
    </submittedName>
</protein>
<feature type="transmembrane region" description="Helical" evidence="1">
    <location>
        <begin position="80"/>
        <end position="105"/>
    </location>
</feature>
<evidence type="ECO:0000256" key="1">
    <source>
        <dbReference type="SAM" id="Phobius"/>
    </source>
</evidence>
<keyword evidence="1" id="KW-0812">Transmembrane</keyword>
<dbReference type="RefSeq" id="WP_307258365.1">
    <property type="nucleotide sequence ID" value="NZ_JAUSUC010000045.1"/>
</dbReference>
<feature type="transmembrane region" description="Helical" evidence="1">
    <location>
        <begin position="42"/>
        <end position="68"/>
    </location>
</feature>
<proteinExistence type="predicted"/>
<feature type="transmembrane region" description="Helical" evidence="1">
    <location>
        <begin position="12"/>
        <end position="36"/>
    </location>
</feature>
<organism evidence="2 3">
    <name type="scientific">Oikeobacillus pervagus</name>
    <dbReference type="NCBI Taxonomy" id="1325931"/>
    <lineage>
        <taxon>Bacteria</taxon>
        <taxon>Bacillati</taxon>
        <taxon>Bacillota</taxon>
        <taxon>Bacilli</taxon>
        <taxon>Bacillales</taxon>
        <taxon>Bacillaceae</taxon>
        <taxon>Oikeobacillus</taxon>
    </lineage>
</organism>
<accession>A0AAJ1WK47</accession>
<dbReference type="Proteomes" id="UP001237207">
    <property type="component" value="Unassembled WGS sequence"/>
</dbReference>
<name>A0AAJ1WK47_9BACI</name>
<keyword evidence="1" id="KW-1133">Transmembrane helix</keyword>
<sequence length="107" mass="12213">MFSIKWSTITLCLFMFISWFLGLYFLAFLATPSIIIPLGNQYIWVTPFVGLLSLTIFLTAITIVLSLLRKKANGRKRAILPFLHSILWLVVLLSQVKVILFNLGICH</sequence>
<reference evidence="2" key="1">
    <citation type="submission" date="2023-07" db="EMBL/GenBank/DDBJ databases">
        <title>Genomic Encyclopedia of Type Strains, Phase IV (KMG-IV): sequencing the most valuable type-strain genomes for metagenomic binning, comparative biology and taxonomic classification.</title>
        <authorList>
            <person name="Goeker M."/>
        </authorList>
    </citation>
    <scope>NUCLEOTIDE SEQUENCE</scope>
    <source>
        <strain evidence="2">DSM 23947</strain>
    </source>
</reference>
<keyword evidence="1" id="KW-0472">Membrane</keyword>